<proteinExistence type="predicted"/>
<accession>A0A915EUP2</accession>
<keyword evidence="1" id="KW-1185">Reference proteome</keyword>
<sequence>MRHGTAESKCWQKINFVLAFAPLLSGLKKTSINVKAMIASKINELGISNTDMSKMFVTTDEGSNVCQLGGSKHQPCMCHVGSTMANRTTCPYKNNALSEEVKNACKEVKSAFKCVEKLIGKLRLVDQIKNDAGSALRPPVETRWIFYRVMIQSSIKNKEMLKAATENFGQQIASAATLLKFVDLNLFEEYLCVIEPIADMVMELQGECQLTAN</sequence>
<dbReference type="Proteomes" id="UP000887574">
    <property type="component" value="Unplaced"/>
</dbReference>
<dbReference type="WBParaSite" id="jg9464">
    <property type="protein sequence ID" value="jg9464"/>
    <property type="gene ID" value="jg9464"/>
</dbReference>
<organism evidence="1 2">
    <name type="scientific">Ditylenchus dipsaci</name>
    <dbReference type="NCBI Taxonomy" id="166011"/>
    <lineage>
        <taxon>Eukaryota</taxon>
        <taxon>Metazoa</taxon>
        <taxon>Ecdysozoa</taxon>
        <taxon>Nematoda</taxon>
        <taxon>Chromadorea</taxon>
        <taxon>Rhabditida</taxon>
        <taxon>Tylenchina</taxon>
        <taxon>Tylenchomorpha</taxon>
        <taxon>Sphaerularioidea</taxon>
        <taxon>Anguinidae</taxon>
        <taxon>Anguininae</taxon>
        <taxon>Ditylenchus</taxon>
    </lineage>
</organism>
<protein>
    <submittedName>
        <fullName evidence="2">Uncharacterized protein</fullName>
    </submittedName>
</protein>
<dbReference type="AlphaFoldDB" id="A0A915EUP2"/>
<name>A0A915EUP2_9BILA</name>
<evidence type="ECO:0000313" key="2">
    <source>
        <dbReference type="WBParaSite" id="jg9464"/>
    </source>
</evidence>
<evidence type="ECO:0000313" key="1">
    <source>
        <dbReference type="Proteomes" id="UP000887574"/>
    </source>
</evidence>
<reference evidence="2" key="1">
    <citation type="submission" date="2022-11" db="UniProtKB">
        <authorList>
            <consortium name="WormBaseParasite"/>
        </authorList>
    </citation>
    <scope>IDENTIFICATION</scope>
</reference>